<gene>
    <name evidence="4" type="ORF">OEZ60_07530</name>
</gene>
<feature type="chain" id="PRO_5045485010" evidence="2">
    <location>
        <begin position="25"/>
        <end position="330"/>
    </location>
</feature>
<protein>
    <submittedName>
        <fullName evidence="4">DUF4105 domain-containing protein</fullName>
    </submittedName>
</protein>
<accession>A0ABT2X7V5</accession>
<name>A0ABT2X7V5_9RHOB</name>
<evidence type="ECO:0000313" key="5">
    <source>
        <dbReference type="Proteomes" id="UP001209535"/>
    </source>
</evidence>
<keyword evidence="1" id="KW-0472">Membrane</keyword>
<evidence type="ECO:0000256" key="1">
    <source>
        <dbReference type="SAM" id="Phobius"/>
    </source>
</evidence>
<evidence type="ECO:0000259" key="3">
    <source>
        <dbReference type="Pfam" id="PF13387"/>
    </source>
</evidence>
<keyword evidence="1" id="KW-0812">Transmembrane</keyword>
<feature type="transmembrane region" description="Helical" evidence="1">
    <location>
        <begin position="34"/>
        <end position="54"/>
    </location>
</feature>
<dbReference type="Pfam" id="PF13387">
    <property type="entry name" value="Lnb_N"/>
    <property type="match status" value="1"/>
</dbReference>
<dbReference type="EMBL" id="JAOVQO010000006">
    <property type="protein sequence ID" value="MCU9847855.1"/>
    <property type="molecule type" value="Genomic_DNA"/>
</dbReference>
<proteinExistence type="predicted"/>
<dbReference type="RefSeq" id="WP_263334722.1">
    <property type="nucleotide sequence ID" value="NZ_JAOVQO010000006.1"/>
</dbReference>
<evidence type="ECO:0000256" key="2">
    <source>
        <dbReference type="SAM" id="SignalP"/>
    </source>
</evidence>
<sequence length="330" mass="36372">MKRTFRIFGVSVFAAVALLGAAWAATAFSVQLDGIARLAGWGALLGALVAAGLARIRSRRAGWAVLALAALGVGGWYQTITPRQDRDWDFDVRHGVRAEVAGDTVTLRDLRDFDWVSASEAKERWTTASYDLDRLQSVDMLTSVWDSPDIAHLLVSFGFEDGEHVVFSVEIRREAGETFNEIGGFFRQFELVLIAATEEDIVKLRTNHRGEQVSLYPIELDAAQRRTLFMSYVALAQRLEREPAFYNTLTANCTTVVYQLAQAITPDLPMDWRLVMSGHLPDYIESLGVLGGEGPMEARRRAALITPRARVVQAGVDFSAAIRLVGPGGN</sequence>
<feature type="domain" description="Lnb N-terminal periplasmic" evidence="3">
    <location>
        <begin position="122"/>
        <end position="277"/>
    </location>
</feature>
<feature type="signal peptide" evidence="2">
    <location>
        <begin position="1"/>
        <end position="24"/>
    </location>
</feature>
<comment type="caution">
    <text evidence="4">The sequence shown here is derived from an EMBL/GenBank/DDBJ whole genome shotgun (WGS) entry which is preliminary data.</text>
</comment>
<keyword evidence="2" id="KW-0732">Signal</keyword>
<reference evidence="4 5" key="1">
    <citation type="submission" date="2022-10" db="EMBL/GenBank/DDBJ databases">
        <title>Defluviimonas sp. nov., isolated from ocean surface sediments.</title>
        <authorList>
            <person name="He W."/>
            <person name="Wang L."/>
            <person name="Zhang D.-F."/>
        </authorList>
    </citation>
    <scope>NUCLEOTIDE SEQUENCE [LARGE SCALE GENOMIC DNA]</scope>
    <source>
        <strain evidence="4 5">WL0024</strain>
    </source>
</reference>
<organism evidence="4 5">
    <name type="scientific">Albidovulum salinarum</name>
    <dbReference type="NCBI Taxonomy" id="2984153"/>
    <lineage>
        <taxon>Bacteria</taxon>
        <taxon>Pseudomonadati</taxon>
        <taxon>Pseudomonadota</taxon>
        <taxon>Alphaproteobacteria</taxon>
        <taxon>Rhodobacterales</taxon>
        <taxon>Paracoccaceae</taxon>
        <taxon>Albidovulum</taxon>
    </lineage>
</organism>
<dbReference type="Proteomes" id="UP001209535">
    <property type="component" value="Unassembled WGS sequence"/>
</dbReference>
<keyword evidence="5" id="KW-1185">Reference proteome</keyword>
<dbReference type="InterPro" id="IPR025178">
    <property type="entry name" value="Lnb_N"/>
</dbReference>
<feature type="transmembrane region" description="Helical" evidence="1">
    <location>
        <begin position="61"/>
        <end position="77"/>
    </location>
</feature>
<keyword evidence="1" id="KW-1133">Transmembrane helix</keyword>
<evidence type="ECO:0000313" key="4">
    <source>
        <dbReference type="EMBL" id="MCU9847855.1"/>
    </source>
</evidence>